<feature type="non-terminal residue" evidence="2">
    <location>
        <position position="755"/>
    </location>
</feature>
<evidence type="ECO:0000256" key="1">
    <source>
        <dbReference type="SAM" id="MobiDB-lite"/>
    </source>
</evidence>
<dbReference type="Proteomes" id="UP000186601">
    <property type="component" value="Unassembled WGS sequence"/>
</dbReference>
<reference evidence="2 3" key="1">
    <citation type="submission" date="2018-02" db="EMBL/GenBank/DDBJ databases">
        <title>Genome sequence of the basidiomycete white-rot fungus Phlebia centrifuga.</title>
        <authorList>
            <person name="Granchi Z."/>
            <person name="Peng M."/>
            <person name="de Vries R.P."/>
            <person name="Hilden K."/>
            <person name="Makela M.R."/>
            <person name="Grigoriev I."/>
            <person name="Riley R."/>
        </authorList>
    </citation>
    <scope>NUCLEOTIDE SEQUENCE [LARGE SCALE GENOMIC DNA]</scope>
    <source>
        <strain evidence="2 3">FBCC195</strain>
    </source>
</reference>
<evidence type="ECO:0000313" key="2">
    <source>
        <dbReference type="EMBL" id="PSR77354.1"/>
    </source>
</evidence>
<protein>
    <submittedName>
        <fullName evidence="2">Uncharacterized protein</fullName>
    </submittedName>
</protein>
<sequence length="755" mass="82326">MAMHDGIFPAAAKGKAKEEAQCQLGWWELYPLVDGPKRYGSGRHFPSSRQFLLPSPAPFLNQTLTYEPPTTITVSPNDEFVFAYFPGHDGDGAGCLWKKSSQLDSWTVEEWWSFAKGAGVVTAGWTCANREWVVAESGSPYRLPPRGFNTPPNCPTLLLVTQTHQIHVCFIPPCVPSFKILKVSLLQLGRILEGQPPTEDNLSNTYGGNKICVNAAIGMNYNDSVMLVAMRSHLLPSTGSAHSTYGTGDIGLHLGITEPSPPASNLFSTEWEQWGEESQIELCVLLVRFNGLFSVVTKPLPPLSRPKSRLTDLQFFAVPPDIVPPSPTITRDPRRPVKESGIGEKGSIYLVASFLDFEDHTALPKSEITVYPFSRVSSDLVWVAKLERTRIFDSGTLAFVGPSLQKKRLLAGFLDSTVILPRRGSKAKEVAVGNIVVLSLPDLTNDDKWETSHIVSSVDGIGRDIPVGVAVSPNNALICSITASSNVTSRTTVHSGPRHRHTSPVANPTRSDISRVLVCAICSRNSPSDIIHALVTLTTPIEVVTTTLYGALAILDAHSFGLHDMWKNEIMGIATEVYLGRAEKAVSEIDKELLTERGKTAHDICSVAALNWAFEDCRDGDAYDLEAVWQLVGLSTWLISLLERILKQCVFIGENSAPSSSPNSPMKDGGNIDPLASSGLSILVNLIHPYALNNLNTAIAHVKRFRDDLNSLSAKKENSQMAKDVIMDHIACSGVHLDALSESLQELSKEVQKVP</sequence>
<evidence type="ECO:0000313" key="3">
    <source>
        <dbReference type="Proteomes" id="UP000186601"/>
    </source>
</evidence>
<keyword evidence="3" id="KW-1185">Reference proteome</keyword>
<name>A0A2R6NV41_9APHY</name>
<dbReference type="OrthoDB" id="2535907at2759"/>
<gene>
    <name evidence="2" type="ORF">PHLCEN_2v7955</name>
</gene>
<proteinExistence type="predicted"/>
<dbReference type="AlphaFoldDB" id="A0A2R6NV41"/>
<organism evidence="2 3">
    <name type="scientific">Hermanssonia centrifuga</name>
    <dbReference type="NCBI Taxonomy" id="98765"/>
    <lineage>
        <taxon>Eukaryota</taxon>
        <taxon>Fungi</taxon>
        <taxon>Dikarya</taxon>
        <taxon>Basidiomycota</taxon>
        <taxon>Agaricomycotina</taxon>
        <taxon>Agaricomycetes</taxon>
        <taxon>Polyporales</taxon>
        <taxon>Meruliaceae</taxon>
        <taxon>Hermanssonia</taxon>
    </lineage>
</organism>
<feature type="region of interest" description="Disordered" evidence="1">
    <location>
        <begin position="489"/>
        <end position="508"/>
    </location>
</feature>
<accession>A0A2R6NV41</accession>
<dbReference type="STRING" id="98765.A0A2R6NV41"/>
<comment type="caution">
    <text evidence="2">The sequence shown here is derived from an EMBL/GenBank/DDBJ whole genome shotgun (WGS) entry which is preliminary data.</text>
</comment>
<dbReference type="EMBL" id="MLYV02000798">
    <property type="protein sequence ID" value="PSR77354.1"/>
    <property type="molecule type" value="Genomic_DNA"/>
</dbReference>